<name>A0A0D2E2T6_9EURO</name>
<accession>A0A0D2E2T6</accession>
<proteinExistence type="predicted"/>
<feature type="signal peptide" evidence="3">
    <location>
        <begin position="1"/>
        <end position="25"/>
    </location>
</feature>
<evidence type="ECO:0000256" key="1">
    <source>
        <dbReference type="SAM" id="MobiDB-lite"/>
    </source>
</evidence>
<dbReference type="HOGENOM" id="CLU_046296_0_0_1"/>
<feature type="transmembrane region" description="Helical" evidence="2">
    <location>
        <begin position="157"/>
        <end position="176"/>
    </location>
</feature>
<keyword evidence="3" id="KW-0732">Signal</keyword>
<protein>
    <submittedName>
        <fullName evidence="4">Uncharacterized protein</fullName>
    </submittedName>
</protein>
<evidence type="ECO:0000313" key="4">
    <source>
        <dbReference type="EMBL" id="KIW49818.1"/>
    </source>
</evidence>
<keyword evidence="2" id="KW-1133">Transmembrane helix</keyword>
<dbReference type="AlphaFoldDB" id="A0A0D2E2T6"/>
<feature type="region of interest" description="Disordered" evidence="1">
    <location>
        <begin position="400"/>
        <end position="419"/>
    </location>
</feature>
<keyword evidence="5" id="KW-1185">Reference proteome</keyword>
<feature type="transmembrane region" description="Helical" evidence="2">
    <location>
        <begin position="212"/>
        <end position="238"/>
    </location>
</feature>
<keyword evidence="2" id="KW-0472">Membrane</keyword>
<evidence type="ECO:0000256" key="2">
    <source>
        <dbReference type="SAM" id="Phobius"/>
    </source>
</evidence>
<feature type="transmembrane region" description="Helical" evidence="2">
    <location>
        <begin position="328"/>
        <end position="349"/>
    </location>
</feature>
<dbReference type="EMBL" id="KN847323">
    <property type="protein sequence ID" value="KIW49818.1"/>
    <property type="molecule type" value="Genomic_DNA"/>
</dbReference>
<keyword evidence="2" id="KW-0812">Transmembrane</keyword>
<evidence type="ECO:0000313" key="5">
    <source>
        <dbReference type="Proteomes" id="UP000054342"/>
    </source>
</evidence>
<dbReference type="RefSeq" id="XP_013310402.1">
    <property type="nucleotide sequence ID" value="XM_013454948.1"/>
</dbReference>
<dbReference type="OrthoDB" id="3945378at2759"/>
<gene>
    <name evidence="4" type="ORF">PV05_11463</name>
</gene>
<feature type="transmembrane region" description="Helical" evidence="2">
    <location>
        <begin position="117"/>
        <end position="136"/>
    </location>
</feature>
<feature type="chain" id="PRO_5002256339" evidence="3">
    <location>
        <begin position="26"/>
        <end position="490"/>
    </location>
</feature>
<evidence type="ECO:0000256" key="3">
    <source>
        <dbReference type="SAM" id="SignalP"/>
    </source>
</evidence>
<organism evidence="4 5">
    <name type="scientific">Exophiala xenobiotica</name>
    <dbReference type="NCBI Taxonomy" id="348802"/>
    <lineage>
        <taxon>Eukaryota</taxon>
        <taxon>Fungi</taxon>
        <taxon>Dikarya</taxon>
        <taxon>Ascomycota</taxon>
        <taxon>Pezizomycotina</taxon>
        <taxon>Eurotiomycetes</taxon>
        <taxon>Chaetothyriomycetidae</taxon>
        <taxon>Chaetothyriales</taxon>
        <taxon>Herpotrichiellaceae</taxon>
        <taxon>Exophiala</taxon>
    </lineage>
</organism>
<feature type="transmembrane region" description="Helical" evidence="2">
    <location>
        <begin position="290"/>
        <end position="308"/>
    </location>
</feature>
<reference evidence="4 5" key="1">
    <citation type="submission" date="2015-01" db="EMBL/GenBank/DDBJ databases">
        <title>The Genome Sequence of Exophiala xenobiotica CBS118157.</title>
        <authorList>
            <consortium name="The Broad Institute Genomics Platform"/>
            <person name="Cuomo C."/>
            <person name="de Hoog S."/>
            <person name="Gorbushina A."/>
            <person name="Stielow B."/>
            <person name="Teixiera M."/>
            <person name="Abouelleil A."/>
            <person name="Chapman S.B."/>
            <person name="Priest M."/>
            <person name="Young S.K."/>
            <person name="Wortman J."/>
            <person name="Nusbaum C."/>
            <person name="Birren B."/>
        </authorList>
    </citation>
    <scope>NUCLEOTIDE SEQUENCE [LARGE SCALE GENOMIC DNA]</scope>
    <source>
        <strain evidence="4 5">CBS 118157</strain>
    </source>
</reference>
<dbReference type="GeneID" id="25333371"/>
<dbReference type="Proteomes" id="UP000054342">
    <property type="component" value="Unassembled WGS sequence"/>
</dbReference>
<sequence>MSRRYGPLFVCSGLLLLLLCCPASAAEKETKWLLPRTNVTGPSPNDYECESARAPDYYGIGVRLGIYFSWFTGWVANAFVPGDIGGALDTNAIFLFANLVAMVRCTITKVLTQLDCVILMHLSGGTIFSVLSLWGYRTCHYEAEGPKGIRHFGGFGTHLRLLLAMAVSVFGLWFWVVGIKPHTTDVVTDSGPCATVYTFMFAEVRADAGVRILYLIACISCVIYFGIMLLISTISLYARVAKGAALAKQGRWRTSTRLHYATGLYHKEYVAHNLIPLLLTDEMHFRLRRLFYFLRIANFLWIVWSMITVECTLNFNHVKGVLGPGNRIFFPSQLIPMIIGAFSFVRLGYKLLEKWRDPDDEPSLPQDAHTSMFTDPENSERSQAFPPKSRMFKLFAPPTDTLNHAPKEAPPEDNDIDDLMRDKPPRLRYLVSWLPWLSLLHRWKKDADRLNFHRRWTNQERGRSYSPATTLQGTPVSANFVNPYMAQIPD</sequence>
<feature type="region of interest" description="Disordered" evidence="1">
    <location>
        <begin position="360"/>
        <end position="385"/>
    </location>
</feature>
<dbReference type="STRING" id="348802.A0A0D2E2T6"/>